<dbReference type="GO" id="GO:0005829">
    <property type="term" value="C:cytosol"/>
    <property type="evidence" value="ECO:0007669"/>
    <property type="project" value="TreeGrafter"/>
</dbReference>
<dbReference type="PANTHER" id="PTHR42946">
    <property type="entry name" value="PHOSPHOHEXOSE MUTASE"/>
    <property type="match status" value="1"/>
</dbReference>
<dbReference type="InterPro" id="IPR036900">
    <property type="entry name" value="A-D-PHexomutase_C_sf"/>
</dbReference>
<dbReference type="SUPFAM" id="SSF55957">
    <property type="entry name" value="Phosphoglucomutase, C-terminal domain"/>
    <property type="match status" value="1"/>
</dbReference>
<dbReference type="Pfam" id="PF02880">
    <property type="entry name" value="PGM_PMM_III"/>
    <property type="match status" value="1"/>
</dbReference>
<evidence type="ECO:0000256" key="1">
    <source>
        <dbReference type="ARBA" id="ARBA00001946"/>
    </source>
</evidence>
<dbReference type="GO" id="GO:0009252">
    <property type="term" value="P:peptidoglycan biosynthetic process"/>
    <property type="evidence" value="ECO:0007669"/>
    <property type="project" value="TreeGrafter"/>
</dbReference>
<dbReference type="FunFam" id="3.40.120.10:FF:000002">
    <property type="entry name" value="Phosphoglucosamine mutase"/>
    <property type="match status" value="1"/>
</dbReference>
<dbReference type="InterPro" id="IPR016055">
    <property type="entry name" value="A-D-PHexomutase_a/b/a-I/II/III"/>
</dbReference>
<sequence>TQYKSGRNELQGGVVGTQMSNLGLQRALEQQNIPFVRAAVGDRHVLAMLENRGWRIGGEGSGHILCLDSASTGDGIVSALHVLTAIVSLELDLNRLKQGMRKFPQELVNVRCSQVPDLQSESILRAVHSAESRLGESGRVLLRPSGTEPVVRVMVEGEERRQVKQLAQEIADAVHRAAPMD</sequence>
<dbReference type="AlphaFoldDB" id="A0A383CMG2"/>
<dbReference type="InterPro" id="IPR005843">
    <property type="entry name" value="A-D-PHexomutase_C"/>
</dbReference>
<evidence type="ECO:0000259" key="6">
    <source>
        <dbReference type="Pfam" id="PF00408"/>
    </source>
</evidence>
<evidence type="ECO:0000256" key="2">
    <source>
        <dbReference type="ARBA" id="ARBA00022553"/>
    </source>
</evidence>
<name>A0A383CMG2_9ZZZZ</name>
<dbReference type="GO" id="GO:0008966">
    <property type="term" value="F:phosphoglucosamine mutase activity"/>
    <property type="evidence" value="ECO:0007669"/>
    <property type="project" value="TreeGrafter"/>
</dbReference>
<evidence type="ECO:0000256" key="3">
    <source>
        <dbReference type="ARBA" id="ARBA00022723"/>
    </source>
</evidence>
<evidence type="ECO:0000259" key="7">
    <source>
        <dbReference type="Pfam" id="PF02880"/>
    </source>
</evidence>
<dbReference type="Pfam" id="PF00408">
    <property type="entry name" value="PGM_PMM_IV"/>
    <property type="match status" value="1"/>
</dbReference>
<dbReference type="GO" id="GO:0005975">
    <property type="term" value="P:carbohydrate metabolic process"/>
    <property type="evidence" value="ECO:0007669"/>
    <property type="project" value="InterPro"/>
</dbReference>
<comment type="cofactor">
    <cofactor evidence="1">
        <name>Mg(2+)</name>
        <dbReference type="ChEBI" id="CHEBI:18420"/>
    </cofactor>
</comment>
<dbReference type="FunFam" id="3.30.310.50:FF:000001">
    <property type="entry name" value="Phosphoglucosamine mutase"/>
    <property type="match status" value="1"/>
</dbReference>
<dbReference type="InterPro" id="IPR050060">
    <property type="entry name" value="Phosphoglucosamine_mutase"/>
</dbReference>
<keyword evidence="3" id="KW-0479">Metal-binding</keyword>
<dbReference type="EMBL" id="UINC01209704">
    <property type="protein sequence ID" value="SVE32838.1"/>
    <property type="molecule type" value="Genomic_DNA"/>
</dbReference>
<keyword evidence="2" id="KW-0597">Phosphoprotein</keyword>
<protein>
    <recommendedName>
        <fullName evidence="9">Phosphoglucosamine mutase</fullName>
    </recommendedName>
</protein>
<dbReference type="InterPro" id="IPR005846">
    <property type="entry name" value="A-D-PHexomutase_a/b/a-III"/>
</dbReference>
<organism evidence="8">
    <name type="scientific">marine metagenome</name>
    <dbReference type="NCBI Taxonomy" id="408172"/>
    <lineage>
        <taxon>unclassified sequences</taxon>
        <taxon>metagenomes</taxon>
        <taxon>ecological metagenomes</taxon>
    </lineage>
</organism>
<dbReference type="Gene3D" id="3.40.120.10">
    <property type="entry name" value="Alpha-D-Glucose-1,6-Bisphosphate, subunit A, domain 3"/>
    <property type="match status" value="1"/>
</dbReference>
<evidence type="ECO:0000256" key="4">
    <source>
        <dbReference type="ARBA" id="ARBA00022842"/>
    </source>
</evidence>
<dbReference type="GO" id="GO:0046872">
    <property type="term" value="F:metal ion binding"/>
    <property type="evidence" value="ECO:0007669"/>
    <property type="project" value="UniProtKB-KW"/>
</dbReference>
<evidence type="ECO:0000256" key="5">
    <source>
        <dbReference type="ARBA" id="ARBA00023235"/>
    </source>
</evidence>
<feature type="domain" description="Alpha-D-phosphohexomutase C-terminal" evidence="6">
    <location>
        <begin position="107"/>
        <end position="173"/>
    </location>
</feature>
<keyword evidence="5" id="KW-0413">Isomerase</keyword>
<dbReference type="PANTHER" id="PTHR42946:SF1">
    <property type="entry name" value="PHOSPHOGLUCOMUTASE (ALPHA-D-GLUCOSE-1,6-BISPHOSPHATE-DEPENDENT)"/>
    <property type="match status" value="1"/>
</dbReference>
<feature type="non-terminal residue" evidence="8">
    <location>
        <position position="1"/>
    </location>
</feature>
<dbReference type="GO" id="GO:0004615">
    <property type="term" value="F:phosphomannomutase activity"/>
    <property type="evidence" value="ECO:0007669"/>
    <property type="project" value="TreeGrafter"/>
</dbReference>
<accession>A0A383CMG2</accession>
<gene>
    <name evidence="8" type="ORF">METZ01_LOCUS485692</name>
</gene>
<keyword evidence="4" id="KW-0460">Magnesium</keyword>
<proteinExistence type="predicted"/>
<reference evidence="8" key="1">
    <citation type="submission" date="2018-05" db="EMBL/GenBank/DDBJ databases">
        <authorList>
            <person name="Lanie J.A."/>
            <person name="Ng W.-L."/>
            <person name="Kazmierczak K.M."/>
            <person name="Andrzejewski T.M."/>
            <person name="Davidsen T.M."/>
            <person name="Wayne K.J."/>
            <person name="Tettelin H."/>
            <person name="Glass J.I."/>
            <person name="Rusch D."/>
            <person name="Podicherti R."/>
            <person name="Tsui H.-C.T."/>
            <person name="Winkler M.E."/>
        </authorList>
    </citation>
    <scope>NUCLEOTIDE SEQUENCE</scope>
</reference>
<dbReference type="GO" id="GO:0006048">
    <property type="term" value="P:UDP-N-acetylglucosamine biosynthetic process"/>
    <property type="evidence" value="ECO:0007669"/>
    <property type="project" value="TreeGrafter"/>
</dbReference>
<evidence type="ECO:0000313" key="8">
    <source>
        <dbReference type="EMBL" id="SVE32838.1"/>
    </source>
</evidence>
<feature type="domain" description="Alpha-D-phosphohexomutase alpha/beta/alpha" evidence="7">
    <location>
        <begin position="8"/>
        <end position="98"/>
    </location>
</feature>
<evidence type="ECO:0008006" key="9">
    <source>
        <dbReference type="Google" id="ProtNLM"/>
    </source>
</evidence>
<dbReference type="Gene3D" id="3.30.310.50">
    <property type="entry name" value="Alpha-D-phosphohexomutase, C-terminal domain"/>
    <property type="match status" value="1"/>
</dbReference>
<dbReference type="SUPFAM" id="SSF53738">
    <property type="entry name" value="Phosphoglucomutase, first 3 domains"/>
    <property type="match status" value="1"/>
</dbReference>